<sequence>METRQQMTSSKTLSSSALYASRISRVRQEMQRLSIDAAILSVGHDLPYLTGYYAMPLERLTMLVVTHESVAALVVPRLEAPRVTPFDDVFRIVPWGETENPVSIVAKLLVGAKTIAVGDQMWARFLVELMSFVTNAKFVRAVDVVGTMRMAKDLNEIEALRLAGAAADRVAMQLQAGEIDLVGRTEAQVSADISARLLEQGHDVVNFAIVAAGENAASPHHHAGPRVIQKNEIVLCDFGGTMNGYCSDITRCVFVGTPSRKITSAYSVLHAAQAAGVKAGVVGATCESVDAAARRIIDDAGFGDFFIHRTGHGIGMEAHEEPYMVSGNKLTIAAGHAFSVEPGIYLPGKWGMRLEDIVVATDAGPISMNNVDHSLVVVG</sequence>
<feature type="domain" description="Peptidase M24" evidence="1">
    <location>
        <begin position="159"/>
        <end position="362"/>
    </location>
</feature>
<evidence type="ECO:0000313" key="6">
    <source>
        <dbReference type="EMBL" id="CAB5065414.1"/>
    </source>
</evidence>
<dbReference type="PANTHER" id="PTHR46112:SF3">
    <property type="entry name" value="AMINOPEPTIDASE YPDF"/>
    <property type="match status" value="1"/>
</dbReference>
<dbReference type="InterPro" id="IPR029149">
    <property type="entry name" value="Creatin/AminoP/Spt16_N"/>
</dbReference>
<dbReference type="InterPro" id="IPR036005">
    <property type="entry name" value="Creatinase/aminopeptidase-like"/>
</dbReference>
<name>A0A6J6V3T6_9ZZZZ</name>
<dbReference type="SUPFAM" id="SSF55920">
    <property type="entry name" value="Creatinase/aminopeptidase"/>
    <property type="match status" value="1"/>
</dbReference>
<evidence type="ECO:0000313" key="5">
    <source>
        <dbReference type="EMBL" id="CAB5003072.1"/>
    </source>
</evidence>
<protein>
    <submittedName>
        <fullName evidence="3">Unannotated protein</fullName>
    </submittedName>
</protein>
<evidence type="ECO:0000259" key="2">
    <source>
        <dbReference type="Pfam" id="PF01321"/>
    </source>
</evidence>
<dbReference type="EMBL" id="CAFBOV010000189">
    <property type="protein sequence ID" value="CAB5003072.1"/>
    <property type="molecule type" value="Genomic_DNA"/>
</dbReference>
<dbReference type="EMBL" id="CAEZZK010000218">
    <property type="protein sequence ID" value="CAB4766254.1"/>
    <property type="molecule type" value="Genomic_DNA"/>
</dbReference>
<evidence type="ECO:0000313" key="3">
    <source>
        <dbReference type="EMBL" id="CAB4766254.1"/>
    </source>
</evidence>
<dbReference type="Pfam" id="PF01321">
    <property type="entry name" value="Creatinase_N"/>
    <property type="match status" value="1"/>
</dbReference>
<reference evidence="3" key="1">
    <citation type="submission" date="2020-05" db="EMBL/GenBank/DDBJ databases">
        <authorList>
            <person name="Chiriac C."/>
            <person name="Salcher M."/>
            <person name="Ghai R."/>
            <person name="Kavagutti S V."/>
        </authorList>
    </citation>
    <scope>NUCLEOTIDE SEQUENCE</scope>
</reference>
<dbReference type="SUPFAM" id="SSF53092">
    <property type="entry name" value="Creatinase/prolidase N-terminal domain"/>
    <property type="match status" value="1"/>
</dbReference>
<gene>
    <name evidence="3" type="ORF">UFOPK2855_01033</name>
    <name evidence="4" type="ORF">UFOPK3026_00495</name>
    <name evidence="5" type="ORF">UFOPK4020_00939</name>
    <name evidence="6" type="ORF">UFOPK4345_00806</name>
</gene>
<dbReference type="EMBL" id="CAFAAP010000056">
    <property type="protein sequence ID" value="CAB4799907.1"/>
    <property type="molecule type" value="Genomic_DNA"/>
</dbReference>
<proteinExistence type="predicted"/>
<dbReference type="Gene3D" id="3.40.350.10">
    <property type="entry name" value="Creatinase/prolidase N-terminal domain"/>
    <property type="match status" value="1"/>
</dbReference>
<accession>A0A6J6V3T6</accession>
<evidence type="ECO:0000259" key="1">
    <source>
        <dbReference type="Pfam" id="PF00557"/>
    </source>
</evidence>
<dbReference type="PANTHER" id="PTHR46112">
    <property type="entry name" value="AMINOPEPTIDASE"/>
    <property type="match status" value="1"/>
</dbReference>
<evidence type="ECO:0000313" key="4">
    <source>
        <dbReference type="EMBL" id="CAB4799907.1"/>
    </source>
</evidence>
<feature type="domain" description="Creatinase N-terminal" evidence="2">
    <location>
        <begin position="22"/>
        <end position="150"/>
    </location>
</feature>
<dbReference type="InterPro" id="IPR000994">
    <property type="entry name" value="Pept_M24"/>
</dbReference>
<dbReference type="EMBL" id="CAFBQV010000117">
    <property type="protein sequence ID" value="CAB5065414.1"/>
    <property type="molecule type" value="Genomic_DNA"/>
</dbReference>
<dbReference type="AlphaFoldDB" id="A0A6J6V3T6"/>
<organism evidence="3">
    <name type="scientific">freshwater metagenome</name>
    <dbReference type="NCBI Taxonomy" id="449393"/>
    <lineage>
        <taxon>unclassified sequences</taxon>
        <taxon>metagenomes</taxon>
        <taxon>ecological metagenomes</taxon>
    </lineage>
</organism>
<dbReference type="Gene3D" id="3.90.230.10">
    <property type="entry name" value="Creatinase/methionine aminopeptidase superfamily"/>
    <property type="match status" value="1"/>
</dbReference>
<dbReference type="Pfam" id="PF00557">
    <property type="entry name" value="Peptidase_M24"/>
    <property type="match status" value="1"/>
</dbReference>
<dbReference type="InterPro" id="IPR050659">
    <property type="entry name" value="Peptidase_M24B"/>
</dbReference>
<dbReference type="InterPro" id="IPR000587">
    <property type="entry name" value="Creatinase_N"/>
</dbReference>